<dbReference type="Gene3D" id="3.40.50.300">
    <property type="entry name" value="P-loop containing nucleotide triphosphate hydrolases"/>
    <property type="match status" value="1"/>
</dbReference>
<evidence type="ECO:0000313" key="2">
    <source>
        <dbReference type="Proteomes" id="UP001431209"/>
    </source>
</evidence>
<dbReference type="InterPro" id="IPR050747">
    <property type="entry name" value="Mitochondrial_chaperone_BCS1"/>
</dbReference>
<sequence length="288" mass="33358">MTAEQKTDNNKVDEVKNKVISVLQVGVPAILLAVTTGQSVLVACTTMIIMPLLPWIIEQLLELFEQYVLNKNRNKDLTDMISVRLSTVEQTLEGSRCYNPHYESLQGYIQSVVSTKNFTLKPKNYCNKINWFFSPSGSDLMEFDWKDEDGKSHKFYSELQDPVKNENHEADDKIIVLYGETKELMDKFLKSIIMEKKESAASEQVKSIPWIYHYDIERKMWNSTKECANKSYDKLFMRTEDKTILMDDIENFKLMREVANELGIPYKRGYLLYGTPGCGKTIGRTCHR</sequence>
<dbReference type="PANTHER" id="PTHR23070">
    <property type="entry name" value="BCS1 AAA-TYPE ATPASE"/>
    <property type="match status" value="1"/>
</dbReference>
<dbReference type="AlphaFoldDB" id="A0AAW2ZT22"/>
<protein>
    <submittedName>
        <fullName evidence="1">Uncharacterized protein</fullName>
    </submittedName>
</protein>
<dbReference type="EMBL" id="JAOPGA020001893">
    <property type="protein sequence ID" value="KAL0492015.1"/>
    <property type="molecule type" value="Genomic_DNA"/>
</dbReference>
<proteinExistence type="predicted"/>
<accession>A0AAW2ZT22</accession>
<keyword evidence="2" id="KW-1185">Reference proteome</keyword>
<comment type="caution">
    <text evidence="1">The sequence shown here is derived from an EMBL/GenBank/DDBJ whole genome shotgun (WGS) entry which is preliminary data.</text>
</comment>
<dbReference type="Proteomes" id="UP001431209">
    <property type="component" value="Unassembled WGS sequence"/>
</dbReference>
<dbReference type="InterPro" id="IPR027417">
    <property type="entry name" value="P-loop_NTPase"/>
</dbReference>
<evidence type="ECO:0000313" key="1">
    <source>
        <dbReference type="EMBL" id="KAL0492015.1"/>
    </source>
</evidence>
<reference evidence="1 2" key="1">
    <citation type="submission" date="2024-03" db="EMBL/GenBank/DDBJ databases">
        <title>The Acrasis kona genome and developmental transcriptomes reveal deep origins of eukaryotic multicellular pathways.</title>
        <authorList>
            <person name="Sheikh S."/>
            <person name="Fu C.-J."/>
            <person name="Brown M.W."/>
            <person name="Baldauf S.L."/>
        </authorList>
    </citation>
    <scope>NUCLEOTIDE SEQUENCE [LARGE SCALE GENOMIC DNA]</scope>
    <source>
        <strain evidence="1 2">ATCC MYA-3509</strain>
    </source>
</reference>
<organism evidence="1 2">
    <name type="scientific">Acrasis kona</name>
    <dbReference type="NCBI Taxonomy" id="1008807"/>
    <lineage>
        <taxon>Eukaryota</taxon>
        <taxon>Discoba</taxon>
        <taxon>Heterolobosea</taxon>
        <taxon>Tetramitia</taxon>
        <taxon>Eutetramitia</taxon>
        <taxon>Acrasidae</taxon>
        <taxon>Acrasis</taxon>
    </lineage>
</organism>
<dbReference type="SUPFAM" id="SSF52540">
    <property type="entry name" value="P-loop containing nucleoside triphosphate hydrolases"/>
    <property type="match status" value="1"/>
</dbReference>
<gene>
    <name evidence="1" type="ORF">AKO1_010117</name>
</gene>
<name>A0AAW2ZT22_9EUKA</name>